<comment type="caution">
    <text evidence="2">The sequence shown here is derived from an EMBL/GenBank/DDBJ whole genome shotgun (WGS) entry which is preliminary data.</text>
</comment>
<reference evidence="2 3" key="1">
    <citation type="submission" date="2024-10" db="EMBL/GenBank/DDBJ databases">
        <title>Updated reference genomes for cyclostephanoid diatoms.</title>
        <authorList>
            <person name="Roberts W.R."/>
            <person name="Alverson A.J."/>
        </authorList>
    </citation>
    <scope>NUCLEOTIDE SEQUENCE [LARGE SCALE GENOMIC DNA]</scope>
    <source>
        <strain evidence="2 3">AJA010-31</strain>
    </source>
</reference>
<dbReference type="AlphaFoldDB" id="A0ABD3NMC2"/>
<dbReference type="EMBL" id="JALLPJ020001108">
    <property type="protein sequence ID" value="KAL3776246.1"/>
    <property type="molecule type" value="Genomic_DNA"/>
</dbReference>
<keyword evidence="1" id="KW-1133">Transmembrane helix</keyword>
<accession>A0ABD3NMC2</accession>
<gene>
    <name evidence="2" type="ORF">ACHAWO_007819</name>
</gene>
<sequence length="158" mass="17539">MASPSSTKVARKNVLAIIFIKAVIITTFVNFYMVSMMPSGTEVLSAPSSADHVDSIKYNSDPPNIVNVNSNASWACVRKSGADRDITIRSRRLGMGDSIKRVHGGFNTKRHDAVIHYDSKQYKSKSHIGNYNPEQIGVMPKETSRSFGRSIRSFNKMI</sequence>
<evidence type="ECO:0000256" key="1">
    <source>
        <dbReference type="SAM" id="Phobius"/>
    </source>
</evidence>
<protein>
    <submittedName>
        <fullName evidence="2">Uncharacterized protein</fullName>
    </submittedName>
</protein>
<keyword evidence="1" id="KW-0472">Membrane</keyword>
<evidence type="ECO:0000313" key="3">
    <source>
        <dbReference type="Proteomes" id="UP001530400"/>
    </source>
</evidence>
<feature type="transmembrane region" description="Helical" evidence="1">
    <location>
        <begin position="14"/>
        <end position="34"/>
    </location>
</feature>
<evidence type="ECO:0000313" key="2">
    <source>
        <dbReference type="EMBL" id="KAL3776246.1"/>
    </source>
</evidence>
<proteinExistence type="predicted"/>
<keyword evidence="1" id="KW-0812">Transmembrane</keyword>
<keyword evidence="3" id="KW-1185">Reference proteome</keyword>
<organism evidence="2 3">
    <name type="scientific">Cyclotella atomus</name>
    <dbReference type="NCBI Taxonomy" id="382360"/>
    <lineage>
        <taxon>Eukaryota</taxon>
        <taxon>Sar</taxon>
        <taxon>Stramenopiles</taxon>
        <taxon>Ochrophyta</taxon>
        <taxon>Bacillariophyta</taxon>
        <taxon>Coscinodiscophyceae</taxon>
        <taxon>Thalassiosirophycidae</taxon>
        <taxon>Stephanodiscales</taxon>
        <taxon>Stephanodiscaceae</taxon>
        <taxon>Cyclotella</taxon>
    </lineage>
</organism>
<dbReference type="Proteomes" id="UP001530400">
    <property type="component" value="Unassembled WGS sequence"/>
</dbReference>
<name>A0ABD3NMC2_9STRA</name>